<dbReference type="InterPro" id="IPR051677">
    <property type="entry name" value="AfsR-DnrI-RedD_regulator"/>
</dbReference>
<keyword evidence="8" id="KW-1185">Reference proteome</keyword>
<dbReference type="GO" id="GO:0006355">
    <property type="term" value="P:regulation of DNA-templated transcription"/>
    <property type="evidence" value="ECO:0007669"/>
    <property type="project" value="InterPro"/>
</dbReference>
<evidence type="ECO:0000256" key="4">
    <source>
        <dbReference type="ARBA" id="ARBA00023163"/>
    </source>
</evidence>
<name>A0A3N0C5V5_9MICC</name>
<evidence type="ECO:0000313" key="8">
    <source>
        <dbReference type="Proteomes" id="UP000273807"/>
    </source>
</evidence>
<dbReference type="AlphaFoldDB" id="A0A3N0C5V5"/>
<comment type="caution">
    <text evidence="7">The sequence shown here is derived from an EMBL/GenBank/DDBJ whole genome shotgun (WGS) entry which is preliminary data.</text>
</comment>
<dbReference type="InterPro" id="IPR011990">
    <property type="entry name" value="TPR-like_helical_dom_sf"/>
</dbReference>
<evidence type="ECO:0000256" key="2">
    <source>
        <dbReference type="ARBA" id="ARBA00023015"/>
    </source>
</evidence>
<dbReference type="InterPro" id="IPR016032">
    <property type="entry name" value="Sig_transdc_resp-reg_C-effctor"/>
</dbReference>
<keyword evidence="3 5" id="KW-0238">DNA-binding</keyword>
<dbReference type="OrthoDB" id="134712at2"/>
<dbReference type="EMBL" id="RBED01000069">
    <property type="protein sequence ID" value="RNL58342.1"/>
    <property type="molecule type" value="Genomic_DNA"/>
</dbReference>
<dbReference type="Proteomes" id="UP000273807">
    <property type="component" value="Unassembled WGS sequence"/>
</dbReference>
<dbReference type="InterPro" id="IPR036388">
    <property type="entry name" value="WH-like_DNA-bd_sf"/>
</dbReference>
<evidence type="ECO:0000313" key="7">
    <source>
        <dbReference type="EMBL" id="RNL58342.1"/>
    </source>
</evidence>
<dbReference type="PANTHER" id="PTHR35807">
    <property type="entry name" value="TRANSCRIPTIONAL REGULATOR REDD-RELATED"/>
    <property type="match status" value="1"/>
</dbReference>
<comment type="similarity">
    <text evidence="1">Belongs to the AfsR/DnrI/RedD regulatory family.</text>
</comment>
<gene>
    <name evidence="7" type="ORF">D7003_03970</name>
</gene>
<evidence type="ECO:0000256" key="1">
    <source>
        <dbReference type="ARBA" id="ARBA00005820"/>
    </source>
</evidence>
<dbReference type="PANTHER" id="PTHR35807:SF1">
    <property type="entry name" value="TRANSCRIPTIONAL REGULATOR REDD"/>
    <property type="match status" value="1"/>
</dbReference>
<feature type="domain" description="OmpR/PhoB-type" evidence="6">
    <location>
        <begin position="21"/>
        <end position="128"/>
    </location>
</feature>
<dbReference type="GO" id="GO:0003677">
    <property type="term" value="F:DNA binding"/>
    <property type="evidence" value="ECO:0007669"/>
    <property type="project" value="UniProtKB-UniRule"/>
</dbReference>
<keyword evidence="4" id="KW-0804">Transcription</keyword>
<organism evidence="7 8">
    <name type="scientific">Arthrobacter oryzae</name>
    <dbReference type="NCBI Taxonomy" id="409290"/>
    <lineage>
        <taxon>Bacteria</taxon>
        <taxon>Bacillati</taxon>
        <taxon>Actinomycetota</taxon>
        <taxon>Actinomycetes</taxon>
        <taxon>Micrococcales</taxon>
        <taxon>Micrococcaceae</taxon>
        <taxon>Arthrobacter</taxon>
    </lineage>
</organism>
<evidence type="ECO:0000256" key="5">
    <source>
        <dbReference type="PROSITE-ProRule" id="PRU01091"/>
    </source>
</evidence>
<dbReference type="SMART" id="SM00862">
    <property type="entry name" value="Trans_reg_C"/>
    <property type="match status" value="1"/>
</dbReference>
<sequence length="333" mass="35823">MLLRPSPERLSSFYLGNTENIVQNQTGPTPSISVRLFGTFEVRRDGVALTAADMGGCKPRHILEILLLNLGTPVSKTSLIEQLWGAGASDGAVATLESYISGIRRAIQPGQTKTGPLRTANSGYVLDPQLVDLDLSNFHKLVRAAGVSEPAAAYPLLLEALQISAEPLLGFELASDWAEEARIRHAADKVAAQIVAAETAATLGVPDDAVNLAQSAIRAEPLNERAWTILVTAYEQAGLPVEGLSAYDRCRRLFDHDLGCAPGPALQAAHLRLLRQRAEGNTELSEVLAALLYLGDRMNGSKSRQQPAAESQRMHEHAGRVLDAFLQRVRAAV</sequence>
<dbReference type="PROSITE" id="PS51755">
    <property type="entry name" value="OMPR_PHOB"/>
    <property type="match status" value="1"/>
</dbReference>
<dbReference type="InterPro" id="IPR001867">
    <property type="entry name" value="OmpR/PhoB-type_DNA-bd"/>
</dbReference>
<dbReference type="Pfam" id="PF03704">
    <property type="entry name" value="BTAD"/>
    <property type="match status" value="1"/>
</dbReference>
<dbReference type="Pfam" id="PF00486">
    <property type="entry name" value="Trans_reg_C"/>
    <property type="match status" value="1"/>
</dbReference>
<dbReference type="SUPFAM" id="SSF48452">
    <property type="entry name" value="TPR-like"/>
    <property type="match status" value="1"/>
</dbReference>
<dbReference type="InterPro" id="IPR005158">
    <property type="entry name" value="BTAD"/>
</dbReference>
<dbReference type="Gene3D" id="1.25.40.10">
    <property type="entry name" value="Tetratricopeptide repeat domain"/>
    <property type="match status" value="1"/>
</dbReference>
<dbReference type="GO" id="GO:0000160">
    <property type="term" value="P:phosphorelay signal transduction system"/>
    <property type="evidence" value="ECO:0007669"/>
    <property type="project" value="InterPro"/>
</dbReference>
<evidence type="ECO:0000256" key="3">
    <source>
        <dbReference type="ARBA" id="ARBA00023125"/>
    </source>
</evidence>
<proteinExistence type="inferred from homology"/>
<dbReference type="Gene3D" id="1.10.10.10">
    <property type="entry name" value="Winged helix-like DNA-binding domain superfamily/Winged helix DNA-binding domain"/>
    <property type="match status" value="1"/>
</dbReference>
<feature type="DNA-binding region" description="OmpR/PhoB-type" evidence="5">
    <location>
        <begin position="21"/>
        <end position="128"/>
    </location>
</feature>
<protein>
    <submittedName>
        <fullName evidence="7">Response regulator receiver protein</fullName>
    </submittedName>
</protein>
<evidence type="ECO:0000259" key="6">
    <source>
        <dbReference type="PROSITE" id="PS51755"/>
    </source>
</evidence>
<dbReference type="SMART" id="SM01043">
    <property type="entry name" value="BTAD"/>
    <property type="match status" value="1"/>
</dbReference>
<dbReference type="SUPFAM" id="SSF46894">
    <property type="entry name" value="C-terminal effector domain of the bipartite response regulators"/>
    <property type="match status" value="1"/>
</dbReference>
<accession>A0A3N0C5V5</accession>
<reference evidence="7 8" key="1">
    <citation type="submission" date="2018-10" db="EMBL/GenBank/DDBJ databases">
        <title>Genome sequencing of Arthrobacter oryzae TNB02.</title>
        <authorList>
            <person name="Cho Y.-J."/>
            <person name="Cho A."/>
            <person name="Kim O.-S."/>
        </authorList>
    </citation>
    <scope>NUCLEOTIDE SEQUENCE [LARGE SCALE GENOMIC DNA]</scope>
    <source>
        <strain evidence="7 8">TNB02</strain>
    </source>
</reference>
<keyword evidence="2" id="KW-0805">Transcription regulation</keyword>